<dbReference type="EMBL" id="QQBG01000025">
    <property type="protein sequence ID" value="RDB31242.1"/>
    <property type="molecule type" value="Genomic_DNA"/>
</dbReference>
<dbReference type="Proteomes" id="UP000253816">
    <property type="component" value="Unassembled WGS sequence"/>
</dbReference>
<evidence type="ECO:0000313" key="1">
    <source>
        <dbReference type="EMBL" id="RDB31242.1"/>
    </source>
</evidence>
<reference evidence="1 2" key="1">
    <citation type="submission" date="2018-07" db="EMBL/GenBank/DDBJ databases">
        <title>Comparative genomics of the Candidatus Parilichlamydiaceae reveals evidence of convergent evolution and genome reduction in the phylum Chlamydiae.</title>
        <authorList>
            <person name="Taylor-Brown A."/>
            <person name="Polkinghorne A."/>
        </authorList>
    </citation>
    <scope>NUCLEOTIDE SEQUENCE [LARGE SCALE GENOMIC DNA]</scope>
    <source>
        <strain evidence="1 2">Hat2</strain>
    </source>
</reference>
<gene>
    <name evidence="1" type="ORF">HAT2_00655</name>
</gene>
<sequence>MSEHTAHFNEALKLIRSLDIANRSQRVWSWISLRYLVC</sequence>
<proteinExistence type="predicted"/>
<protein>
    <submittedName>
        <fullName evidence="1">Uncharacterized protein</fullName>
    </submittedName>
</protein>
<evidence type="ECO:0000313" key="2">
    <source>
        <dbReference type="Proteomes" id="UP000253816"/>
    </source>
</evidence>
<organism evidence="1 2">
    <name type="scientific">Candidatus Similichlamydia laticola</name>
    <dbReference type="NCBI Taxonomy" id="2170265"/>
    <lineage>
        <taxon>Bacteria</taxon>
        <taxon>Pseudomonadati</taxon>
        <taxon>Chlamydiota</taxon>
        <taxon>Chlamydiia</taxon>
        <taxon>Parachlamydiales</taxon>
        <taxon>Candidatus Parilichlamydiaceae</taxon>
        <taxon>Candidatus Similichlamydia</taxon>
    </lineage>
</organism>
<accession>A0A369KCB8</accession>
<dbReference type="AlphaFoldDB" id="A0A369KCB8"/>
<keyword evidence="2" id="KW-1185">Reference proteome</keyword>
<name>A0A369KCB8_9BACT</name>
<comment type="caution">
    <text evidence="1">The sequence shown here is derived from an EMBL/GenBank/DDBJ whole genome shotgun (WGS) entry which is preliminary data.</text>
</comment>